<keyword evidence="5 7" id="KW-1133">Transmembrane helix</keyword>
<name>A0A0F9GNX4_9ZZZZ</name>
<protein>
    <recommendedName>
        <fullName evidence="9">ABC transmembrane type-1 domain-containing protein</fullName>
    </recommendedName>
</protein>
<proteinExistence type="predicted"/>
<evidence type="ECO:0000256" key="2">
    <source>
        <dbReference type="ARBA" id="ARBA00022448"/>
    </source>
</evidence>
<keyword evidence="3" id="KW-1003">Cell membrane</keyword>
<dbReference type="PANTHER" id="PTHR43227:SF7">
    <property type="entry name" value="ARABINOOLIGOSACCHARIDES TRANSPORT SYSTEM PERMEASE PROTEIN ARAP"/>
    <property type="match status" value="1"/>
</dbReference>
<dbReference type="GO" id="GO:0005886">
    <property type="term" value="C:plasma membrane"/>
    <property type="evidence" value="ECO:0007669"/>
    <property type="project" value="UniProtKB-SubCell"/>
</dbReference>
<keyword evidence="2" id="KW-0813">Transport</keyword>
<evidence type="ECO:0000256" key="5">
    <source>
        <dbReference type="ARBA" id="ARBA00022989"/>
    </source>
</evidence>
<keyword evidence="6 7" id="KW-0472">Membrane</keyword>
<evidence type="ECO:0008006" key="9">
    <source>
        <dbReference type="Google" id="ProtNLM"/>
    </source>
</evidence>
<evidence type="ECO:0000256" key="3">
    <source>
        <dbReference type="ARBA" id="ARBA00022475"/>
    </source>
</evidence>
<feature type="transmembrane region" description="Helical" evidence="7">
    <location>
        <begin position="6"/>
        <end position="29"/>
    </location>
</feature>
<evidence type="ECO:0000256" key="7">
    <source>
        <dbReference type="SAM" id="Phobius"/>
    </source>
</evidence>
<evidence type="ECO:0000256" key="4">
    <source>
        <dbReference type="ARBA" id="ARBA00022692"/>
    </source>
</evidence>
<dbReference type="PANTHER" id="PTHR43227">
    <property type="entry name" value="BLL4140 PROTEIN"/>
    <property type="match status" value="1"/>
</dbReference>
<sequence>MSRWLLPGFLAVGVIATMALIVGPALYAVSLSFYDLPSLTSDPVWVGFSKYIELLRSGEFWNALWNGFVYAGLSIVFQV</sequence>
<dbReference type="AlphaFoldDB" id="A0A0F9GNX4"/>
<evidence type="ECO:0000313" key="8">
    <source>
        <dbReference type="EMBL" id="KKL64827.1"/>
    </source>
</evidence>
<dbReference type="InterPro" id="IPR050809">
    <property type="entry name" value="UgpAE/MalFG_permease"/>
</dbReference>
<gene>
    <name evidence="8" type="ORF">LCGC14_2161070</name>
</gene>
<feature type="non-terminal residue" evidence="8">
    <location>
        <position position="79"/>
    </location>
</feature>
<comment type="subcellular location">
    <subcellularLocation>
        <location evidence="1">Cell membrane</location>
        <topology evidence="1">Multi-pass membrane protein</topology>
    </subcellularLocation>
</comment>
<keyword evidence="4 7" id="KW-0812">Transmembrane</keyword>
<dbReference type="SUPFAM" id="SSF161098">
    <property type="entry name" value="MetI-like"/>
    <property type="match status" value="1"/>
</dbReference>
<comment type="caution">
    <text evidence="8">The sequence shown here is derived from an EMBL/GenBank/DDBJ whole genome shotgun (WGS) entry which is preliminary data.</text>
</comment>
<dbReference type="EMBL" id="LAZR01027728">
    <property type="protein sequence ID" value="KKL64827.1"/>
    <property type="molecule type" value="Genomic_DNA"/>
</dbReference>
<reference evidence="8" key="1">
    <citation type="journal article" date="2015" name="Nature">
        <title>Complex archaea that bridge the gap between prokaryotes and eukaryotes.</title>
        <authorList>
            <person name="Spang A."/>
            <person name="Saw J.H."/>
            <person name="Jorgensen S.L."/>
            <person name="Zaremba-Niedzwiedzka K."/>
            <person name="Martijn J."/>
            <person name="Lind A.E."/>
            <person name="van Eijk R."/>
            <person name="Schleper C."/>
            <person name="Guy L."/>
            <person name="Ettema T.J."/>
        </authorList>
    </citation>
    <scope>NUCLEOTIDE SEQUENCE</scope>
</reference>
<dbReference type="Gene3D" id="1.10.3720.10">
    <property type="entry name" value="MetI-like"/>
    <property type="match status" value="1"/>
</dbReference>
<evidence type="ECO:0000256" key="1">
    <source>
        <dbReference type="ARBA" id="ARBA00004651"/>
    </source>
</evidence>
<accession>A0A0F9GNX4</accession>
<organism evidence="8">
    <name type="scientific">marine sediment metagenome</name>
    <dbReference type="NCBI Taxonomy" id="412755"/>
    <lineage>
        <taxon>unclassified sequences</taxon>
        <taxon>metagenomes</taxon>
        <taxon>ecological metagenomes</taxon>
    </lineage>
</organism>
<evidence type="ECO:0000256" key="6">
    <source>
        <dbReference type="ARBA" id="ARBA00023136"/>
    </source>
</evidence>
<dbReference type="InterPro" id="IPR035906">
    <property type="entry name" value="MetI-like_sf"/>
</dbReference>